<keyword evidence="2" id="KW-0812">Transmembrane</keyword>
<keyword evidence="2" id="KW-1133">Transmembrane helix</keyword>
<reference evidence="3 4" key="1">
    <citation type="submission" date="2021-02" db="EMBL/GenBank/DDBJ databases">
        <authorList>
            <person name="Han P."/>
        </authorList>
    </citation>
    <scope>NUCLEOTIDE SEQUENCE [LARGE SCALE GENOMIC DNA]</scope>
    <source>
        <strain evidence="3">Candidatus Nitrospira sp. ZN2</strain>
    </source>
</reference>
<evidence type="ECO:0000256" key="1">
    <source>
        <dbReference type="SAM" id="MobiDB-lite"/>
    </source>
</evidence>
<sequence>MHPINQHSRLSAFAAKILLLTFLSWILIFPVPAGLSDSPKHSPQYEQLQSSIAALSAEIASIASTIDTLKDIQGRTLKQPPHQSHHLQTTIQGLTEKVATLQTQVQGLGGNVTHLTATVDALALTIKGDTPATGVTQTISKLQDNITKLEGKVDSLSPNQDSHMGLSEVMLSGLGASVITLIGRWLFIDLPTEKKRRAKERLEKFYAPVLGRLQANQDIWKNFKDKSGILTQEERDRIKRENAPQRPENGTQTHEESDPETPENIVRDILQYEARRPARLNIWVTAMEGIFRQNNEAAEKTILENYGYLRPEDVDEDSNFYKERKNYLMHVGEFKAVLHRWEQARKDTLYQKDTNWYDRCRRSSGLDIDKNPSAEPSEKQFLNYFHPTNPYQKEFLKQVQKSYDALMDEAGLAEKGWFGRPFDRFQNRRSAQTKKEG</sequence>
<comment type="caution">
    <text evidence="3">The sequence shown here is derived from an EMBL/GenBank/DDBJ whole genome shotgun (WGS) entry which is preliminary data.</text>
</comment>
<evidence type="ECO:0000256" key="2">
    <source>
        <dbReference type="SAM" id="Phobius"/>
    </source>
</evidence>
<evidence type="ECO:0000313" key="3">
    <source>
        <dbReference type="EMBL" id="CAE6745908.1"/>
    </source>
</evidence>
<feature type="compositionally biased region" description="Basic and acidic residues" evidence="1">
    <location>
        <begin position="231"/>
        <end position="243"/>
    </location>
</feature>
<feature type="region of interest" description="Disordered" evidence="1">
    <location>
        <begin position="231"/>
        <end position="263"/>
    </location>
</feature>
<gene>
    <name evidence="3" type="ORF">NSPZN2_20007</name>
</gene>
<feature type="transmembrane region" description="Helical" evidence="2">
    <location>
        <begin position="169"/>
        <end position="187"/>
    </location>
</feature>
<proteinExistence type="predicted"/>
<organism evidence="3 4">
    <name type="scientific">Nitrospira defluvii</name>
    <dbReference type="NCBI Taxonomy" id="330214"/>
    <lineage>
        <taxon>Bacteria</taxon>
        <taxon>Pseudomonadati</taxon>
        <taxon>Nitrospirota</taxon>
        <taxon>Nitrospiria</taxon>
        <taxon>Nitrospirales</taxon>
        <taxon>Nitrospiraceae</taxon>
        <taxon>Nitrospira</taxon>
    </lineage>
</organism>
<protein>
    <recommendedName>
        <fullName evidence="5">Chromosome partition protein Smc</fullName>
    </recommendedName>
</protein>
<evidence type="ECO:0008006" key="5">
    <source>
        <dbReference type="Google" id="ProtNLM"/>
    </source>
</evidence>
<dbReference type="Proteomes" id="UP000675880">
    <property type="component" value="Unassembled WGS sequence"/>
</dbReference>
<keyword evidence="2" id="KW-0472">Membrane</keyword>
<evidence type="ECO:0000313" key="4">
    <source>
        <dbReference type="Proteomes" id="UP000675880"/>
    </source>
</evidence>
<accession>A0ABM8RCP6</accession>
<name>A0ABM8RCP6_9BACT</name>
<dbReference type="Gene3D" id="1.20.5.340">
    <property type="match status" value="1"/>
</dbReference>
<dbReference type="RefSeq" id="WP_213042174.1">
    <property type="nucleotide sequence ID" value="NZ_CAJNBJ010000012.1"/>
</dbReference>
<keyword evidence="4" id="KW-1185">Reference proteome</keyword>
<dbReference type="EMBL" id="CAJNBJ010000012">
    <property type="protein sequence ID" value="CAE6745908.1"/>
    <property type="molecule type" value="Genomic_DNA"/>
</dbReference>